<dbReference type="PANTHER" id="PTHR31635:SF196">
    <property type="entry name" value="REVERSE TRANSCRIPTASE DOMAIN-CONTAINING PROTEIN-RELATED"/>
    <property type="match status" value="1"/>
</dbReference>
<name>A0A2D4L5B7_9SAUR</name>
<dbReference type="EMBL" id="IACM01001002">
    <property type="protein sequence ID" value="LAB16211.1"/>
    <property type="molecule type" value="Transcribed_RNA"/>
</dbReference>
<dbReference type="PANTHER" id="PTHR31635">
    <property type="entry name" value="REVERSE TRANSCRIPTASE DOMAIN-CONTAINING PROTEIN-RELATED"/>
    <property type="match status" value="1"/>
</dbReference>
<evidence type="ECO:0000313" key="1">
    <source>
        <dbReference type="EMBL" id="LAB16211.1"/>
    </source>
</evidence>
<reference evidence="1" key="2">
    <citation type="submission" date="2017-11" db="EMBL/GenBank/DDBJ databases">
        <title>Coralsnake Venomics: Analyses of Venom Gland Transcriptomes and Proteomes of Six Brazilian Taxa.</title>
        <authorList>
            <person name="Aird S.D."/>
            <person name="Jorge da Silva N."/>
            <person name="Qiu L."/>
            <person name="Villar-Briones A."/>
            <person name="Aparecida-Saddi V."/>
            <person name="Campos-Telles M.P."/>
            <person name="Grau M."/>
            <person name="Mikheyev A.S."/>
        </authorList>
    </citation>
    <scope>NUCLEOTIDE SEQUENCE</scope>
    <source>
        <tissue evidence="1">Venom_gland</tissue>
    </source>
</reference>
<dbReference type="AlphaFoldDB" id="A0A2D4L5B7"/>
<reference evidence="1" key="1">
    <citation type="submission" date="2017-07" db="EMBL/GenBank/DDBJ databases">
        <authorList>
            <person name="Mikheyev A."/>
            <person name="Grau M."/>
        </authorList>
    </citation>
    <scope>NUCLEOTIDE SEQUENCE</scope>
    <source>
        <tissue evidence="1">Venom_gland</tissue>
    </source>
</reference>
<proteinExistence type="predicted"/>
<protein>
    <submittedName>
        <fullName evidence="1">Uncharacterized protein</fullName>
    </submittedName>
</protein>
<organism evidence="1">
    <name type="scientific">Micrurus spixii</name>
    <name type="common">Amazon coral snake</name>
    <dbReference type="NCBI Taxonomy" id="129469"/>
    <lineage>
        <taxon>Eukaryota</taxon>
        <taxon>Metazoa</taxon>
        <taxon>Chordata</taxon>
        <taxon>Craniata</taxon>
        <taxon>Vertebrata</taxon>
        <taxon>Euteleostomi</taxon>
        <taxon>Lepidosauria</taxon>
        <taxon>Squamata</taxon>
        <taxon>Bifurcata</taxon>
        <taxon>Unidentata</taxon>
        <taxon>Episquamata</taxon>
        <taxon>Toxicofera</taxon>
        <taxon>Serpentes</taxon>
        <taxon>Colubroidea</taxon>
        <taxon>Elapidae</taxon>
        <taxon>Elapinae</taxon>
        <taxon>Micrurus</taxon>
    </lineage>
</organism>
<accession>A0A2D4L5B7</accession>
<sequence length="132" mass="15836">MKMLQDIKSRGGFGLPNWELYYSAAILVLLKDWIKLKNKRILAIEGHDLQRGWHAFLWDTGHIKQKYFYRHLTRDSLINNWIKVKKKHCIKIPIWLSTMEATTHPNNLDLNKMLKYKDLLDIHRNLKTIQEL</sequence>